<accession>A0A645E465</accession>
<dbReference type="EMBL" id="VSSQ01042717">
    <property type="protein sequence ID" value="MPM96329.1"/>
    <property type="molecule type" value="Genomic_DNA"/>
</dbReference>
<proteinExistence type="predicted"/>
<dbReference type="AlphaFoldDB" id="A0A645E465"/>
<protein>
    <submittedName>
        <fullName evidence="2">Uncharacterized protein</fullName>
    </submittedName>
</protein>
<sequence>MLDQSSDIARNNPIGIEEIRSVPTTEMPALGSVKMYLQGKGDAVPENSWSVLYAQLYVVAMLFVVMMIVLDSVFVFLEERRDRKKSPPTPPFPVERL</sequence>
<keyword evidence="1" id="KW-0812">Transmembrane</keyword>
<name>A0A645E465_9ZZZZ</name>
<keyword evidence="1" id="KW-1133">Transmembrane helix</keyword>
<feature type="transmembrane region" description="Helical" evidence="1">
    <location>
        <begin position="54"/>
        <end position="77"/>
    </location>
</feature>
<gene>
    <name evidence="2" type="ORF">SDC9_143489</name>
</gene>
<keyword evidence="1" id="KW-0472">Membrane</keyword>
<comment type="caution">
    <text evidence="2">The sequence shown here is derived from an EMBL/GenBank/DDBJ whole genome shotgun (WGS) entry which is preliminary data.</text>
</comment>
<evidence type="ECO:0000256" key="1">
    <source>
        <dbReference type="SAM" id="Phobius"/>
    </source>
</evidence>
<reference evidence="2" key="1">
    <citation type="submission" date="2019-08" db="EMBL/GenBank/DDBJ databases">
        <authorList>
            <person name="Kucharzyk K."/>
            <person name="Murdoch R.W."/>
            <person name="Higgins S."/>
            <person name="Loffler F."/>
        </authorList>
    </citation>
    <scope>NUCLEOTIDE SEQUENCE</scope>
</reference>
<organism evidence="2">
    <name type="scientific">bioreactor metagenome</name>
    <dbReference type="NCBI Taxonomy" id="1076179"/>
    <lineage>
        <taxon>unclassified sequences</taxon>
        <taxon>metagenomes</taxon>
        <taxon>ecological metagenomes</taxon>
    </lineage>
</organism>
<evidence type="ECO:0000313" key="2">
    <source>
        <dbReference type="EMBL" id="MPM96329.1"/>
    </source>
</evidence>